<protein>
    <submittedName>
        <fullName evidence="1">Uncharacterized protein</fullName>
    </submittedName>
</protein>
<sequence>MVCHLREALDVDHAMFIGNDHTETPFDTPMIDKAAKKLRRQFDTLAIVSQHTDTACAAFVEGEQILAWDP</sequence>
<proteinExistence type="predicted"/>
<keyword evidence="2" id="KW-1185">Reference proteome</keyword>
<name>A0ABZ0SB73_9GAMM</name>
<evidence type="ECO:0000313" key="1">
    <source>
        <dbReference type="EMBL" id="WPL17337.1"/>
    </source>
</evidence>
<reference evidence="1 2" key="1">
    <citation type="journal article" date="2023" name="Microorganisms">
        <title>Thiorhodovibrio frisius and Trv. litoralis spp. nov., Two Novel Members from a Clade of Fastidious Purple Sulfur Bacteria That Exhibit Unique Red-Shifted Light-Harvesting Capabilities.</title>
        <authorList>
            <person name="Methner A."/>
            <person name="Kuzyk S.B."/>
            <person name="Petersen J."/>
            <person name="Bauer S."/>
            <person name="Brinkmann H."/>
            <person name="Sichau K."/>
            <person name="Wanner G."/>
            <person name="Wolf J."/>
            <person name="Neumann-Schaal M."/>
            <person name="Henke P."/>
            <person name="Tank M."/>
            <person name="Sproer C."/>
            <person name="Bunk B."/>
            <person name="Overmann J."/>
        </authorList>
    </citation>
    <scope>NUCLEOTIDE SEQUENCE [LARGE SCALE GENOMIC DNA]</scope>
    <source>
        <strain evidence="1 2">DSM 6702</strain>
    </source>
</reference>
<accession>A0ABZ0SB73</accession>
<dbReference type="EMBL" id="CP121472">
    <property type="protein sequence ID" value="WPL17337.1"/>
    <property type="molecule type" value="Genomic_DNA"/>
</dbReference>
<gene>
    <name evidence="1" type="ORF">Thiowin_02340</name>
</gene>
<dbReference type="Proteomes" id="UP001432180">
    <property type="component" value="Chromosome"/>
</dbReference>
<organism evidence="1 2">
    <name type="scientific">Thiorhodovibrio winogradskyi</name>
    <dbReference type="NCBI Taxonomy" id="77007"/>
    <lineage>
        <taxon>Bacteria</taxon>
        <taxon>Pseudomonadati</taxon>
        <taxon>Pseudomonadota</taxon>
        <taxon>Gammaproteobacteria</taxon>
        <taxon>Chromatiales</taxon>
        <taxon>Chromatiaceae</taxon>
        <taxon>Thiorhodovibrio</taxon>
    </lineage>
</organism>
<evidence type="ECO:0000313" key="2">
    <source>
        <dbReference type="Proteomes" id="UP001432180"/>
    </source>
</evidence>